<name>A0A8S1RW52_9CILI</name>
<evidence type="ECO:0000313" key="2">
    <source>
        <dbReference type="EMBL" id="CAD8131109.1"/>
    </source>
</evidence>
<sequence>MSTDKQYHDLEIQKQSYFQICYSKYVIGFLCFEYVLIIWHIHLFRIEVFLQNFDVQSVKQLPFFQYLQHRWIQGQQDIDKIQQCDYNNDGSIKYPLLPIHISLETIQFRREHMKAFCGKINKIIKWQLNFNAIMIRQKIVFFHLIYNIIQIYNIDPHNSNYISIKYILMLKYRFYNFNNYLKCL</sequence>
<evidence type="ECO:0008006" key="4">
    <source>
        <dbReference type="Google" id="ProtNLM"/>
    </source>
</evidence>
<accession>A0A8S1RW52</accession>
<proteinExistence type="predicted"/>
<evidence type="ECO:0000313" key="3">
    <source>
        <dbReference type="Proteomes" id="UP000692954"/>
    </source>
</evidence>
<gene>
    <name evidence="2" type="ORF">PSON_ATCC_30995.1.T3760004</name>
</gene>
<organism evidence="2 3">
    <name type="scientific">Paramecium sonneborni</name>
    <dbReference type="NCBI Taxonomy" id="65129"/>
    <lineage>
        <taxon>Eukaryota</taxon>
        <taxon>Sar</taxon>
        <taxon>Alveolata</taxon>
        <taxon>Ciliophora</taxon>
        <taxon>Intramacronucleata</taxon>
        <taxon>Oligohymenophorea</taxon>
        <taxon>Peniculida</taxon>
        <taxon>Parameciidae</taxon>
        <taxon>Paramecium</taxon>
    </lineage>
</organism>
<dbReference type="EMBL" id="CAJJDN010000376">
    <property type="protein sequence ID" value="CAD8131109.1"/>
    <property type="molecule type" value="Genomic_DNA"/>
</dbReference>
<keyword evidence="1" id="KW-1133">Transmembrane helix</keyword>
<feature type="transmembrane region" description="Helical" evidence="1">
    <location>
        <begin position="21"/>
        <end position="41"/>
    </location>
</feature>
<comment type="caution">
    <text evidence="2">The sequence shown here is derived from an EMBL/GenBank/DDBJ whole genome shotgun (WGS) entry which is preliminary data.</text>
</comment>
<dbReference type="AlphaFoldDB" id="A0A8S1RW52"/>
<dbReference type="Proteomes" id="UP000692954">
    <property type="component" value="Unassembled WGS sequence"/>
</dbReference>
<evidence type="ECO:0000256" key="1">
    <source>
        <dbReference type="SAM" id="Phobius"/>
    </source>
</evidence>
<protein>
    <recommendedName>
        <fullName evidence="4">Transmembrane protein</fullName>
    </recommendedName>
</protein>
<keyword evidence="1" id="KW-0472">Membrane</keyword>
<keyword evidence="3" id="KW-1185">Reference proteome</keyword>
<keyword evidence="1" id="KW-0812">Transmembrane</keyword>
<reference evidence="2" key="1">
    <citation type="submission" date="2021-01" db="EMBL/GenBank/DDBJ databases">
        <authorList>
            <consortium name="Genoscope - CEA"/>
            <person name="William W."/>
        </authorList>
    </citation>
    <scope>NUCLEOTIDE SEQUENCE</scope>
</reference>